<proteinExistence type="predicted"/>
<dbReference type="PANTHER" id="PTHR34351">
    <property type="entry name" value="SLR1927 PROTEIN-RELATED"/>
    <property type="match status" value="1"/>
</dbReference>
<sequence>MPFKKRLQSLFKKKKRTYIMPSRFGMAFGAMALTLFFLAVGYANNLIYIFVFFLISVAFTGILLTNKNMDVVQVEGLENEELFSGEEGLLRISLENPSVTPAWDVEAVLGKDKNTLRKTSIKPLSHGDLQIPYRPGKRGWVKLPRITLQSTYPFGLLRAWKYMTSQDSVLVYPARLGEKQFPTDAVAGEGQQATGLFRDHRGFQSADSLSRIDWRASARRQDLLVKNYEEPEKPALHFKWEQTESLSDLEMRISQLCLWVDEAERQGFQYSLSVGSQEIKQNKGPHHREACLTVLALLQPEALS</sequence>
<keyword evidence="1" id="KW-1133">Transmembrane helix</keyword>
<reference evidence="2 3" key="1">
    <citation type="submission" date="2017-04" db="EMBL/GenBank/DDBJ databases">
        <title>Whole genome sequence of Bdellovibrio bacteriovorus strain SSB218315.</title>
        <authorList>
            <person name="Oyedara O."/>
            <person name="Rodriguez-Perez M.A."/>
        </authorList>
    </citation>
    <scope>NUCLEOTIDE SEQUENCE [LARGE SCALE GENOMIC DNA]</scope>
    <source>
        <strain evidence="2 3">SSB218315</strain>
    </source>
</reference>
<organism evidence="2 3">
    <name type="scientific">Bdellovibrio bacteriovorus</name>
    <dbReference type="NCBI Taxonomy" id="959"/>
    <lineage>
        <taxon>Bacteria</taxon>
        <taxon>Pseudomonadati</taxon>
        <taxon>Bdellovibrionota</taxon>
        <taxon>Bdellovibrionia</taxon>
        <taxon>Bdellovibrionales</taxon>
        <taxon>Pseudobdellovibrionaceae</taxon>
        <taxon>Bdellovibrio</taxon>
    </lineage>
</organism>
<dbReference type="EMBL" id="CP020946">
    <property type="protein sequence ID" value="ASD62111.1"/>
    <property type="molecule type" value="Genomic_DNA"/>
</dbReference>
<protein>
    <submittedName>
        <fullName evidence="2">DUF58 domain-containing protein</fullName>
    </submittedName>
</protein>
<dbReference type="OrthoDB" id="5290785at2"/>
<gene>
    <name evidence="2" type="ORF">B9G79_00300</name>
</gene>
<evidence type="ECO:0000313" key="2">
    <source>
        <dbReference type="EMBL" id="ASD62111.1"/>
    </source>
</evidence>
<feature type="transmembrane region" description="Helical" evidence="1">
    <location>
        <begin position="46"/>
        <end position="64"/>
    </location>
</feature>
<evidence type="ECO:0000313" key="3">
    <source>
        <dbReference type="Proteomes" id="UP000197003"/>
    </source>
</evidence>
<evidence type="ECO:0000256" key="1">
    <source>
        <dbReference type="SAM" id="Phobius"/>
    </source>
</evidence>
<accession>A0A1Z3N3W0</accession>
<keyword evidence="1" id="KW-0472">Membrane</keyword>
<dbReference type="PANTHER" id="PTHR34351:SF1">
    <property type="entry name" value="SLR1927 PROTEIN"/>
    <property type="match status" value="1"/>
</dbReference>
<name>A0A1Z3N3W0_BDEBC</name>
<feature type="transmembrane region" description="Helical" evidence="1">
    <location>
        <begin position="21"/>
        <end position="40"/>
    </location>
</feature>
<keyword evidence="1" id="KW-0812">Transmembrane</keyword>
<dbReference type="AlphaFoldDB" id="A0A1Z3N3W0"/>
<dbReference type="Proteomes" id="UP000197003">
    <property type="component" value="Chromosome"/>
</dbReference>